<gene>
    <name evidence="2" type="ORF">CDD80_3458</name>
</gene>
<dbReference type="EMBL" id="NJES01000308">
    <property type="protein sequence ID" value="PHH73924.1"/>
    <property type="molecule type" value="Genomic_DNA"/>
</dbReference>
<protein>
    <submittedName>
        <fullName evidence="2">Uncharacterized protein</fullName>
    </submittedName>
</protein>
<name>A0A2C5Z3I9_9HYPO</name>
<dbReference type="OrthoDB" id="4837799at2759"/>
<organism evidence="2 3">
    <name type="scientific">Ophiocordyceps camponoti-rufipedis</name>
    <dbReference type="NCBI Taxonomy" id="2004952"/>
    <lineage>
        <taxon>Eukaryota</taxon>
        <taxon>Fungi</taxon>
        <taxon>Dikarya</taxon>
        <taxon>Ascomycota</taxon>
        <taxon>Pezizomycotina</taxon>
        <taxon>Sordariomycetes</taxon>
        <taxon>Hypocreomycetidae</taxon>
        <taxon>Hypocreales</taxon>
        <taxon>Ophiocordycipitaceae</taxon>
        <taxon>Ophiocordyceps</taxon>
    </lineage>
</organism>
<accession>A0A2C5Z3I9</accession>
<proteinExistence type="predicted"/>
<evidence type="ECO:0000313" key="2">
    <source>
        <dbReference type="EMBL" id="PHH73924.1"/>
    </source>
</evidence>
<comment type="caution">
    <text evidence="2">The sequence shown here is derived from an EMBL/GenBank/DDBJ whole genome shotgun (WGS) entry which is preliminary data.</text>
</comment>
<feature type="region of interest" description="Disordered" evidence="1">
    <location>
        <begin position="17"/>
        <end position="41"/>
    </location>
</feature>
<dbReference type="AlphaFoldDB" id="A0A2C5Z3I9"/>
<evidence type="ECO:0000313" key="3">
    <source>
        <dbReference type="Proteomes" id="UP000226431"/>
    </source>
</evidence>
<feature type="compositionally biased region" description="Low complexity" evidence="1">
    <location>
        <begin position="17"/>
        <end position="40"/>
    </location>
</feature>
<keyword evidence="3" id="KW-1185">Reference proteome</keyword>
<dbReference type="Proteomes" id="UP000226431">
    <property type="component" value="Unassembled WGS sequence"/>
</dbReference>
<evidence type="ECO:0000256" key="1">
    <source>
        <dbReference type="SAM" id="MobiDB-lite"/>
    </source>
</evidence>
<reference evidence="2 3" key="1">
    <citation type="submission" date="2017-06" db="EMBL/GenBank/DDBJ databases">
        <title>Ant-infecting Ophiocordyceps genomes reveal a high diversity of potential behavioral manipulation genes and a possible major role for enterotoxins.</title>
        <authorList>
            <person name="De Bekker C."/>
            <person name="Evans H.C."/>
            <person name="Brachmann A."/>
            <person name="Hughes D.P."/>
        </authorList>
    </citation>
    <scope>NUCLEOTIDE SEQUENCE [LARGE SCALE GENOMIC DNA]</scope>
    <source>
        <strain evidence="2 3">Map16</strain>
    </source>
</reference>
<sequence length="98" mass="9906">MLLAALLLAPLATALPGPAATSTPPSQAAPTTTTTTTAGPVSLPAVCDYSYCDGRSSWCFYWAGITSYDISRGPVPGETRVPLGPCGDAVTTTTTARG</sequence>